<dbReference type="GO" id="GO:0002151">
    <property type="term" value="F:G-quadruplex RNA binding"/>
    <property type="evidence" value="ECO:0007669"/>
    <property type="project" value="InterPro"/>
</dbReference>
<sequence length="698" mass="76285">MDPVSPLPPWNSDDDFLLKNAIETGASLESLAKGVVSFSRRYSLRDLTERWHSVLYDSHVSDEASAAMKNLELAKSNGNGTKEVLAAPKRKTQTIRKVYNAMRKRLRTEVFFNSFDMALHDDMCIQKNTNGNEIGGSGNVSCSLDKDVNTNLLVDSLVKEWNQLGLVRPRAGSSPSMSEDLIRNTIEDVPATNNGLHVSESKEMIPHVSHALLNSPNGDGLMLMNIDEKDETRVDKQSDVNVDSNLLPSPGVGESQKLVAETQLAMENGPSAVLEVVANSSGSSLGDVGFASNCENEVQSSGAAQTCHPKTANEFRLCSLNTEDPNIPSPSDDSNRAKVSDVVPNSENISAAVVVPSSVNITAVGPNSVHISTVLVPNFPIPKPISIVKKVGYPDSSTTNLTKKEPEEGLKRKDTPSSSFAASQSLRPGLVPNINSSKENSVAAVPKFENPATMKHASYGHPAPEVVIALPSPVSTHPKEEEHKAFREIEEKLLCIDQKKGYADDDYDSDSDEEHEVPYYSDAEGMILEMDLGPTDQDANASTKVVRYQNDETKKTIMRLEQCAQSFVQRAIASRGALAVFYGRTLKKYIEKSEVIIGRSTPDEDVDIDLARAAKDAHKISRRQASIKMDANGSFTIKNLGKRTLYLNGKEVPKGQMRGLSAGSLIEILDLSFIFDVNKKCVERFLRNANEQNKIEEE</sequence>
<dbReference type="InterPro" id="IPR025999">
    <property type="entry name" value="MCRS_N"/>
</dbReference>
<dbReference type="PROSITE" id="PS50006">
    <property type="entry name" value="FHA_DOMAIN"/>
    <property type="match status" value="1"/>
</dbReference>
<dbReference type="Proteomes" id="UP001157006">
    <property type="component" value="Chromosome 4"/>
</dbReference>
<dbReference type="GO" id="GO:0071339">
    <property type="term" value="C:MLL1 complex"/>
    <property type="evidence" value="ECO:0007669"/>
    <property type="project" value="InterPro"/>
</dbReference>
<dbReference type="SUPFAM" id="SSF49879">
    <property type="entry name" value="SMAD/FHA domain"/>
    <property type="match status" value="1"/>
</dbReference>
<dbReference type="GO" id="GO:0044545">
    <property type="term" value="C:NSL complex"/>
    <property type="evidence" value="ECO:0007669"/>
    <property type="project" value="TreeGrafter"/>
</dbReference>
<proteinExistence type="predicted"/>
<dbReference type="InterPro" id="IPR000253">
    <property type="entry name" value="FHA_dom"/>
</dbReference>
<evidence type="ECO:0000256" key="1">
    <source>
        <dbReference type="SAM" id="MobiDB-lite"/>
    </source>
</evidence>
<evidence type="ECO:0000259" key="2">
    <source>
        <dbReference type="PROSITE" id="PS50006"/>
    </source>
</evidence>
<reference evidence="3 4" key="1">
    <citation type="submission" date="2023-01" db="EMBL/GenBank/DDBJ databases">
        <authorList>
            <person name="Kreplak J."/>
        </authorList>
    </citation>
    <scope>NUCLEOTIDE SEQUENCE [LARGE SCALE GENOMIC DNA]</scope>
</reference>
<dbReference type="GO" id="GO:0031011">
    <property type="term" value="C:Ino80 complex"/>
    <property type="evidence" value="ECO:0007669"/>
    <property type="project" value="InterPro"/>
</dbReference>
<dbReference type="InterPro" id="IPR008984">
    <property type="entry name" value="SMAD_FHA_dom_sf"/>
</dbReference>
<dbReference type="Pfam" id="PF13325">
    <property type="entry name" value="MCRS_N"/>
    <property type="match status" value="1"/>
</dbReference>
<name>A0AAV1AH89_VICFA</name>
<evidence type="ECO:0000313" key="4">
    <source>
        <dbReference type="Proteomes" id="UP001157006"/>
    </source>
</evidence>
<feature type="domain" description="FHA" evidence="2">
    <location>
        <begin position="595"/>
        <end position="652"/>
    </location>
</feature>
<gene>
    <name evidence="3" type="ORF">VFH_IV115320</name>
</gene>
<dbReference type="SMART" id="SM00240">
    <property type="entry name" value="FHA"/>
    <property type="match status" value="1"/>
</dbReference>
<dbReference type="InterPro" id="IPR037912">
    <property type="entry name" value="MCRS1"/>
</dbReference>
<dbReference type="PANTHER" id="PTHR13233:SF17">
    <property type="entry name" value="FHA DOMAIN PROTEIN"/>
    <property type="match status" value="1"/>
</dbReference>
<evidence type="ECO:0000313" key="3">
    <source>
        <dbReference type="EMBL" id="CAI8609068.1"/>
    </source>
</evidence>
<dbReference type="PANTHER" id="PTHR13233">
    <property type="entry name" value="MICROSPHERULE PROTEIN 1"/>
    <property type="match status" value="1"/>
</dbReference>
<protein>
    <recommendedName>
        <fullName evidence="2">FHA domain-containing protein</fullName>
    </recommendedName>
</protein>
<dbReference type="Pfam" id="PF00498">
    <property type="entry name" value="FHA"/>
    <property type="match status" value="1"/>
</dbReference>
<organism evidence="3 4">
    <name type="scientific">Vicia faba</name>
    <name type="common">Broad bean</name>
    <name type="synonym">Faba vulgaris</name>
    <dbReference type="NCBI Taxonomy" id="3906"/>
    <lineage>
        <taxon>Eukaryota</taxon>
        <taxon>Viridiplantae</taxon>
        <taxon>Streptophyta</taxon>
        <taxon>Embryophyta</taxon>
        <taxon>Tracheophyta</taxon>
        <taxon>Spermatophyta</taxon>
        <taxon>Magnoliopsida</taxon>
        <taxon>eudicotyledons</taxon>
        <taxon>Gunneridae</taxon>
        <taxon>Pentapetalae</taxon>
        <taxon>rosids</taxon>
        <taxon>fabids</taxon>
        <taxon>Fabales</taxon>
        <taxon>Fabaceae</taxon>
        <taxon>Papilionoideae</taxon>
        <taxon>50 kb inversion clade</taxon>
        <taxon>NPAAA clade</taxon>
        <taxon>Hologalegina</taxon>
        <taxon>IRL clade</taxon>
        <taxon>Fabeae</taxon>
        <taxon>Vicia</taxon>
    </lineage>
</organism>
<dbReference type="AlphaFoldDB" id="A0AAV1AH89"/>
<accession>A0AAV1AH89</accession>
<feature type="region of interest" description="Disordered" evidence="1">
    <location>
        <begin position="390"/>
        <end position="435"/>
    </location>
</feature>
<dbReference type="GO" id="GO:0045944">
    <property type="term" value="P:positive regulation of transcription by RNA polymerase II"/>
    <property type="evidence" value="ECO:0007669"/>
    <property type="project" value="TreeGrafter"/>
</dbReference>
<dbReference type="Gene3D" id="2.60.200.20">
    <property type="match status" value="1"/>
</dbReference>
<feature type="compositionally biased region" description="Polar residues" evidence="1">
    <location>
        <begin position="416"/>
        <end position="426"/>
    </location>
</feature>
<dbReference type="EMBL" id="OX451739">
    <property type="protein sequence ID" value="CAI8609068.1"/>
    <property type="molecule type" value="Genomic_DNA"/>
</dbReference>
<feature type="compositionally biased region" description="Basic and acidic residues" evidence="1">
    <location>
        <begin position="402"/>
        <end position="415"/>
    </location>
</feature>
<keyword evidence="4" id="KW-1185">Reference proteome</keyword>